<dbReference type="EMBL" id="JAANER010000004">
    <property type="protein sequence ID" value="KAG9190434.1"/>
    <property type="molecule type" value="Genomic_DNA"/>
</dbReference>
<evidence type="ECO:0000256" key="1">
    <source>
        <dbReference type="SAM" id="MobiDB-lite"/>
    </source>
</evidence>
<evidence type="ECO:0000313" key="3">
    <source>
        <dbReference type="EMBL" id="KAG9190434.1"/>
    </source>
</evidence>
<name>A0AAD4FH36_9PLEO</name>
<protein>
    <submittedName>
        <fullName evidence="3">Uncharacterized protein</fullName>
    </submittedName>
</protein>
<feature type="signal peptide" evidence="2">
    <location>
        <begin position="1"/>
        <end position="16"/>
    </location>
</feature>
<dbReference type="Proteomes" id="UP001199106">
    <property type="component" value="Unassembled WGS sequence"/>
</dbReference>
<comment type="caution">
    <text evidence="3">The sequence shown here is derived from an EMBL/GenBank/DDBJ whole genome shotgun (WGS) entry which is preliminary data.</text>
</comment>
<feature type="chain" id="PRO_5041922447" evidence="2">
    <location>
        <begin position="17"/>
        <end position="209"/>
    </location>
</feature>
<gene>
    <name evidence="3" type="ORF">G6011_08522</name>
</gene>
<keyword evidence="2" id="KW-0732">Signal</keyword>
<proteinExistence type="predicted"/>
<reference evidence="3" key="1">
    <citation type="submission" date="2021-07" db="EMBL/GenBank/DDBJ databases">
        <title>Genome Resource of American Ginseng Black Spot Pathogen Alternaria panax.</title>
        <authorList>
            <person name="Qiu C."/>
            <person name="Wang W."/>
            <person name="Liu Z."/>
        </authorList>
    </citation>
    <scope>NUCLEOTIDE SEQUENCE</scope>
    <source>
        <strain evidence="3">BNCC115425</strain>
    </source>
</reference>
<evidence type="ECO:0000256" key="2">
    <source>
        <dbReference type="SAM" id="SignalP"/>
    </source>
</evidence>
<evidence type="ECO:0000313" key="4">
    <source>
        <dbReference type="Proteomes" id="UP001199106"/>
    </source>
</evidence>
<accession>A0AAD4FH36</accession>
<feature type="region of interest" description="Disordered" evidence="1">
    <location>
        <begin position="147"/>
        <end position="166"/>
    </location>
</feature>
<dbReference type="AlphaFoldDB" id="A0AAD4FH36"/>
<keyword evidence="4" id="KW-1185">Reference proteome</keyword>
<sequence length="209" mass="21533">MKCQFCFIAFVAFVTAQGIQNETPPEILDEDAYSTSTLYSVPAPSAGYAAPSSDIVVPSALPSKVTSDDSCSTALITITTTRTVSVVTQIPSDLLTVTGIVELSSFMPSQPLLPTSATGIVEISSWVAPEPPSTAVTVIVPESNTADAESNVVAPETPYPTASDTPISTSIVGTTSSMSPGLPVFTDAANAVRVPAVVAGILRWAILVL</sequence>
<organism evidence="3 4">
    <name type="scientific">Alternaria panax</name>
    <dbReference type="NCBI Taxonomy" id="48097"/>
    <lineage>
        <taxon>Eukaryota</taxon>
        <taxon>Fungi</taxon>
        <taxon>Dikarya</taxon>
        <taxon>Ascomycota</taxon>
        <taxon>Pezizomycotina</taxon>
        <taxon>Dothideomycetes</taxon>
        <taxon>Pleosporomycetidae</taxon>
        <taxon>Pleosporales</taxon>
        <taxon>Pleosporineae</taxon>
        <taxon>Pleosporaceae</taxon>
        <taxon>Alternaria</taxon>
        <taxon>Alternaria sect. Panax</taxon>
    </lineage>
</organism>